<evidence type="ECO:0000256" key="3">
    <source>
        <dbReference type="ARBA" id="ARBA00012211"/>
    </source>
</evidence>
<dbReference type="Proteomes" id="UP000070174">
    <property type="component" value="Unassembled WGS sequence"/>
</dbReference>
<name>A0A133PP49_9FIRM</name>
<dbReference type="Gene3D" id="3.40.1190.10">
    <property type="entry name" value="Mur-like, catalytic domain"/>
    <property type="match status" value="1"/>
</dbReference>
<dbReference type="InterPro" id="IPR036565">
    <property type="entry name" value="Mur-like_cat_sf"/>
</dbReference>
<feature type="domain" description="Mur ligase N-terminal catalytic" evidence="16">
    <location>
        <begin position="14"/>
        <end position="111"/>
    </location>
</feature>
<keyword evidence="6 14" id="KW-0132">Cell division</keyword>
<keyword evidence="11 14" id="KW-0131">Cell cycle</keyword>
<feature type="transmembrane region" description="Helical" evidence="15">
    <location>
        <begin position="14"/>
        <end position="33"/>
    </location>
</feature>
<dbReference type="RefSeq" id="WP_060800058.1">
    <property type="nucleotide sequence ID" value="NZ_KQ957097.1"/>
</dbReference>
<dbReference type="PATRIC" id="fig|54005.3.peg.864"/>
<dbReference type="GO" id="GO:0071555">
    <property type="term" value="P:cell wall organization"/>
    <property type="evidence" value="ECO:0007669"/>
    <property type="project" value="UniProtKB-KW"/>
</dbReference>
<dbReference type="GO" id="GO:0005737">
    <property type="term" value="C:cytoplasm"/>
    <property type="evidence" value="ECO:0007669"/>
    <property type="project" value="UniProtKB-SubCell"/>
</dbReference>
<feature type="domain" description="Mur ligase central" evidence="18">
    <location>
        <begin position="117"/>
        <end position="297"/>
    </location>
</feature>
<dbReference type="InterPro" id="IPR000713">
    <property type="entry name" value="Mur_ligase_N"/>
</dbReference>
<gene>
    <name evidence="14" type="primary">murC</name>
    <name evidence="19" type="ORF">HMPREF3229_00879</name>
</gene>
<evidence type="ECO:0000256" key="4">
    <source>
        <dbReference type="ARBA" id="ARBA00022490"/>
    </source>
</evidence>
<dbReference type="InterPro" id="IPR004101">
    <property type="entry name" value="Mur_ligase_C"/>
</dbReference>
<dbReference type="Pfam" id="PF01225">
    <property type="entry name" value="Mur_ligase"/>
    <property type="match status" value="1"/>
</dbReference>
<organism evidence="19">
    <name type="scientific">Peptoniphilus harei</name>
    <dbReference type="NCBI Taxonomy" id="54005"/>
    <lineage>
        <taxon>Bacteria</taxon>
        <taxon>Bacillati</taxon>
        <taxon>Bacillota</taxon>
        <taxon>Tissierellia</taxon>
        <taxon>Tissierellales</taxon>
        <taxon>Peptoniphilaceae</taxon>
        <taxon>Peptoniphilus</taxon>
    </lineage>
</organism>
<keyword evidence="15" id="KW-1133">Transmembrane helix</keyword>
<dbReference type="GO" id="GO:0008763">
    <property type="term" value="F:UDP-N-acetylmuramate-L-alanine ligase activity"/>
    <property type="evidence" value="ECO:0007669"/>
    <property type="project" value="UniProtKB-UniRule"/>
</dbReference>
<comment type="similarity">
    <text evidence="14">Belongs to the MurCDEF family.</text>
</comment>
<evidence type="ECO:0000256" key="8">
    <source>
        <dbReference type="ARBA" id="ARBA00022840"/>
    </source>
</evidence>
<dbReference type="GO" id="GO:0009252">
    <property type="term" value="P:peptidoglycan biosynthetic process"/>
    <property type="evidence" value="ECO:0007669"/>
    <property type="project" value="UniProtKB-UniRule"/>
</dbReference>
<dbReference type="SUPFAM" id="SSF53244">
    <property type="entry name" value="MurD-like peptide ligases, peptide-binding domain"/>
    <property type="match status" value="1"/>
</dbReference>
<dbReference type="Pfam" id="PF08245">
    <property type="entry name" value="Mur_ligase_M"/>
    <property type="match status" value="1"/>
</dbReference>
<dbReference type="InterPro" id="IPR013221">
    <property type="entry name" value="Mur_ligase_cen"/>
</dbReference>
<comment type="catalytic activity">
    <reaction evidence="13 14">
        <text>UDP-N-acetyl-alpha-D-muramate + L-alanine + ATP = UDP-N-acetyl-alpha-D-muramoyl-L-alanine + ADP + phosphate + H(+)</text>
        <dbReference type="Rhea" id="RHEA:23372"/>
        <dbReference type="ChEBI" id="CHEBI:15378"/>
        <dbReference type="ChEBI" id="CHEBI:30616"/>
        <dbReference type="ChEBI" id="CHEBI:43474"/>
        <dbReference type="ChEBI" id="CHEBI:57972"/>
        <dbReference type="ChEBI" id="CHEBI:70757"/>
        <dbReference type="ChEBI" id="CHEBI:83898"/>
        <dbReference type="ChEBI" id="CHEBI:456216"/>
        <dbReference type="EC" id="6.3.2.8"/>
    </reaction>
</comment>
<dbReference type="PANTHER" id="PTHR43445:SF3">
    <property type="entry name" value="UDP-N-ACETYLMURAMATE--L-ALANINE LIGASE"/>
    <property type="match status" value="1"/>
</dbReference>
<dbReference type="PANTHER" id="PTHR43445">
    <property type="entry name" value="UDP-N-ACETYLMURAMATE--L-ALANINE LIGASE-RELATED"/>
    <property type="match status" value="1"/>
</dbReference>
<keyword evidence="12 14" id="KW-0961">Cell wall biogenesis/degradation</keyword>
<keyword evidence="8 14" id="KW-0067">ATP-binding</keyword>
<keyword evidence="15" id="KW-0812">Transmembrane</keyword>
<dbReference type="Pfam" id="PF02875">
    <property type="entry name" value="Mur_ligase_C"/>
    <property type="match status" value="1"/>
</dbReference>
<sequence>MFEINIDKSDYKNIFFIGIGGISMSALAELMLAKGYKVYGSDRSPSINTDKLEKNGAKIYYEHKKEHIHGMDLVIFTDAISFDNEEYVEAVKQKIDLVDRASFLGAVMKNYDKSIAVSGTHGKTSTTSMLTEIIKDLEVNPTIMLGGQLKDIDGNIKIGDEKLFLTEACEYKANILKYFPTTEIILNIDEDHLDYFDNIDHIIRTFRGYVDNLSENDYVVINIDDENAKTLLPIENCKVFTFGIKNHADLMAKNIEFNEEGFPTYDLYLRDEKVAHVELSVLGRHNILNSLAAIGAAYVNGISIEDSIAGLKSYKGVERRLEVKGFYKGAKVMDDYAHHPTEIKSSIHAIKNACKGKLYTVFQPHTFTRTKFLLDAFANSFDESDVIIITDIYAAREKDYGDIHSKTLRNAIADHRDNAFYISGFEDIVKFVKENISKDDIFVTMGAGDVYKIGEMLLAEDDNK</sequence>
<keyword evidence="9 14" id="KW-0133">Cell shape</keyword>
<evidence type="ECO:0000256" key="7">
    <source>
        <dbReference type="ARBA" id="ARBA00022741"/>
    </source>
</evidence>
<dbReference type="SUPFAM" id="SSF53623">
    <property type="entry name" value="MurD-like peptide ligases, catalytic domain"/>
    <property type="match status" value="1"/>
</dbReference>
<dbReference type="AlphaFoldDB" id="A0A133PP49"/>
<reference evidence="19 20" key="1">
    <citation type="submission" date="2016-01" db="EMBL/GenBank/DDBJ databases">
        <authorList>
            <person name="Oliw E.H."/>
        </authorList>
    </citation>
    <scope>NUCLEOTIDE SEQUENCE [LARGE SCALE GENOMIC DNA]</scope>
    <source>
        <strain evidence="19 20">CMW7756A</strain>
    </source>
</reference>
<evidence type="ECO:0000313" key="19">
    <source>
        <dbReference type="EMBL" id="KXA30416.1"/>
    </source>
</evidence>
<dbReference type="Gene3D" id="3.90.190.20">
    <property type="entry name" value="Mur ligase, C-terminal domain"/>
    <property type="match status" value="1"/>
</dbReference>
<evidence type="ECO:0000256" key="9">
    <source>
        <dbReference type="ARBA" id="ARBA00022960"/>
    </source>
</evidence>
<dbReference type="EMBL" id="LRQE01000025">
    <property type="protein sequence ID" value="KXA30416.1"/>
    <property type="molecule type" value="Genomic_DNA"/>
</dbReference>
<keyword evidence="15" id="KW-0472">Membrane</keyword>
<dbReference type="GO" id="GO:0005524">
    <property type="term" value="F:ATP binding"/>
    <property type="evidence" value="ECO:0007669"/>
    <property type="project" value="UniProtKB-UniRule"/>
</dbReference>
<keyword evidence="10 14" id="KW-0573">Peptidoglycan synthesis</keyword>
<evidence type="ECO:0000256" key="10">
    <source>
        <dbReference type="ARBA" id="ARBA00022984"/>
    </source>
</evidence>
<evidence type="ECO:0000259" key="17">
    <source>
        <dbReference type="Pfam" id="PF02875"/>
    </source>
</evidence>
<evidence type="ECO:0000256" key="6">
    <source>
        <dbReference type="ARBA" id="ARBA00022618"/>
    </source>
</evidence>
<keyword evidence="7 14" id="KW-0547">Nucleotide-binding</keyword>
<evidence type="ECO:0000256" key="15">
    <source>
        <dbReference type="SAM" id="Phobius"/>
    </source>
</evidence>
<dbReference type="HAMAP" id="MF_00046">
    <property type="entry name" value="MurC"/>
    <property type="match status" value="1"/>
</dbReference>
<dbReference type="GO" id="GO:0051301">
    <property type="term" value="P:cell division"/>
    <property type="evidence" value="ECO:0007669"/>
    <property type="project" value="UniProtKB-KW"/>
</dbReference>
<keyword evidence="5 14" id="KW-0436">Ligase</keyword>
<evidence type="ECO:0000256" key="1">
    <source>
        <dbReference type="ARBA" id="ARBA00004496"/>
    </source>
</evidence>
<feature type="binding site" evidence="14">
    <location>
        <begin position="119"/>
        <end position="125"/>
    </location>
    <ligand>
        <name>ATP</name>
        <dbReference type="ChEBI" id="CHEBI:30616"/>
    </ligand>
</feature>
<proteinExistence type="inferred from homology"/>
<dbReference type="EC" id="6.3.2.8" evidence="3 14"/>
<evidence type="ECO:0000256" key="5">
    <source>
        <dbReference type="ARBA" id="ARBA00022598"/>
    </source>
</evidence>
<dbReference type="SUPFAM" id="SSF51984">
    <property type="entry name" value="MurCD N-terminal domain"/>
    <property type="match status" value="1"/>
</dbReference>
<dbReference type="InterPro" id="IPR005758">
    <property type="entry name" value="UDP-N-AcMur_Ala_ligase_MurC"/>
</dbReference>
<accession>A0A133PP49</accession>
<evidence type="ECO:0000256" key="2">
    <source>
        <dbReference type="ARBA" id="ARBA00004752"/>
    </source>
</evidence>
<dbReference type="InterPro" id="IPR036615">
    <property type="entry name" value="Mur_ligase_C_dom_sf"/>
</dbReference>
<evidence type="ECO:0000256" key="13">
    <source>
        <dbReference type="ARBA" id="ARBA00047833"/>
    </source>
</evidence>
<dbReference type="InterPro" id="IPR050061">
    <property type="entry name" value="MurCDEF_pg_biosynth"/>
</dbReference>
<dbReference type="UniPathway" id="UPA00219"/>
<dbReference type="GO" id="GO:0008360">
    <property type="term" value="P:regulation of cell shape"/>
    <property type="evidence" value="ECO:0007669"/>
    <property type="project" value="UniProtKB-KW"/>
</dbReference>
<comment type="pathway">
    <text evidence="2 14">Cell wall biogenesis; peptidoglycan biosynthesis.</text>
</comment>
<evidence type="ECO:0000313" key="20">
    <source>
        <dbReference type="Proteomes" id="UP000070174"/>
    </source>
</evidence>
<comment type="subcellular location">
    <subcellularLocation>
        <location evidence="1 14">Cytoplasm</location>
    </subcellularLocation>
</comment>
<evidence type="ECO:0000256" key="11">
    <source>
        <dbReference type="ARBA" id="ARBA00023306"/>
    </source>
</evidence>
<keyword evidence="4 14" id="KW-0963">Cytoplasm</keyword>
<evidence type="ECO:0000259" key="16">
    <source>
        <dbReference type="Pfam" id="PF01225"/>
    </source>
</evidence>
<comment type="caution">
    <text evidence="19">The sequence shown here is derived from an EMBL/GenBank/DDBJ whole genome shotgun (WGS) entry which is preliminary data.</text>
</comment>
<evidence type="ECO:0000256" key="14">
    <source>
        <dbReference type="HAMAP-Rule" id="MF_00046"/>
    </source>
</evidence>
<evidence type="ECO:0000256" key="12">
    <source>
        <dbReference type="ARBA" id="ARBA00023316"/>
    </source>
</evidence>
<evidence type="ECO:0000259" key="18">
    <source>
        <dbReference type="Pfam" id="PF08245"/>
    </source>
</evidence>
<feature type="domain" description="Mur ligase C-terminal" evidence="17">
    <location>
        <begin position="319"/>
        <end position="448"/>
    </location>
</feature>
<comment type="function">
    <text evidence="14">Cell wall formation.</text>
</comment>
<protein>
    <recommendedName>
        <fullName evidence="3 14">UDP-N-acetylmuramate--L-alanine ligase</fullName>
        <ecNumber evidence="3 14">6.3.2.8</ecNumber>
    </recommendedName>
    <alternativeName>
        <fullName evidence="14">UDP-N-acetylmuramoyl-L-alanine synthetase</fullName>
    </alternativeName>
</protein>
<dbReference type="Gene3D" id="3.40.50.720">
    <property type="entry name" value="NAD(P)-binding Rossmann-like Domain"/>
    <property type="match status" value="1"/>
</dbReference>
<dbReference type="NCBIfam" id="TIGR01082">
    <property type="entry name" value="murC"/>
    <property type="match status" value="1"/>
</dbReference>